<dbReference type="Pfam" id="PF00059">
    <property type="entry name" value="Lectin_C"/>
    <property type="match status" value="1"/>
</dbReference>
<proteinExistence type="predicted"/>
<dbReference type="InterPro" id="IPR016187">
    <property type="entry name" value="CTDL_fold"/>
</dbReference>
<reference evidence="4 5" key="1">
    <citation type="journal article" date="2011" name="Proc. Natl. Acad. Sci. U.S.A.">
        <title>Genetic diversity and population structure of the endangered marsupial Sarcophilus harrisii (Tasmanian devil).</title>
        <authorList>
            <person name="Miller W."/>
            <person name="Hayes V.M."/>
            <person name="Ratan A."/>
            <person name="Petersen D.C."/>
            <person name="Wittekindt N.E."/>
            <person name="Miller J."/>
            <person name="Walenz B."/>
            <person name="Knight J."/>
            <person name="Qi J."/>
            <person name="Zhao F."/>
            <person name="Wang Q."/>
            <person name="Bedoya-Reina O.C."/>
            <person name="Katiyar N."/>
            <person name="Tomsho L.P."/>
            <person name="Kasson L.M."/>
            <person name="Hardie R.A."/>
            <person name="Woodbridge P."/>
            <person name="Tindall E.A."/>
            <person name="Bertelsen M.F."/>
            <person name="Dixon D."/>
            <person name="Pyecroft S."/>
            <person name="Helgen K.M."/>
            <person name="Lesk A.M."/>
            <person name="Pringle T.H."/>
            <person name="Patterson N."/>
            <person name="Zhang Y."/>
            <person name="Kreiss A."/>
            <person name="Woods G.M."/>
            <person name="Jones M.E."/>
            <person name="Schuster S.C."/>
        </authorList>
    </citation>
    <scope>NUCLEOTIDE SEQUENCE [LARGE SCALE GENOMIC DNA]</scope>
</reference>
<evidence type="ECO:0000313" key="4">
    <source>
        <dbReference type="Ensembl" id="ENSSHAP00000030792.1"/>
    </source>
</evidence>
<dbReference type="SMART" id="SM00034">
    <property type="entry name" value="CLECT"/>
    <property type="match status" value="1"/>
</dbReference>
<dbReference type="GO" id="GO:0030246">
    <property type="term" value="F:carbohydrate binding"/>
    <property type="evidence" value="ECO:0007669"/>
    <property type="project" value="UniProtKB-KW"/>
</dbReference>
<keyword evidence="5" id="KW-1185">Reference proteome</keyword>
<dbReference type="Gene3D" id="3.10.100.10">
    <property type="entry name" value="Mannose-Binding Protein A, subunit A"/>
    <property type="match status" value="1"/>
</dbReference>
<accession>A0A7N4NZE3</accession>
<dbReference type="PRINTS" id="PR01504">
    <property type="entry name" value="PNCREATITSAP"/>
</dbReference>
<dbReference type="Ensembl" id="ENSSHAT00000050711.1">
    <property type="protein sequence ID" value="ENSSHAP00000030792.1"/>
    <property type="gene ID" value="ENSSHAG00000028239.1"/>
</dbReference>
<dbReference type="InterPro" id="IPR001304">
    <property type="entry name" value="C-type_lectin-like"/>
</dbReference>
<dbReference type="AlphaFoldDB" id="A0A7N4NZE3"/>
<dbReference type="SUPFAM" id="SSF56436">
    <property type="entry name" value="C-type lectin-like"/>
    <property type="match status" value="1"/>
</dbReference>
<name>A0A7N4NZE3_SARHA</name>
<dbReference type="GeneTree" id="ENSGT00940000154447"/>
<reference evidence="4" key="2">
    <citation type="submission" date="2025-08" db="UniProtKB">
        <authorList>
            <consortium name="Ensembl"/>
        </authorList>
    </citation>
    <scope>IDENTIFICATION</scope>
</reference>
<evidence type="ECO:0000256" key="1">
    <source>
        <dbReference type="ARBA" id="ARBA00022734"/>
    </source>
</evidence>
<evidence type="ECO:0000256" key="2">
    <source>
        <dbReference type="SAM" id="MobiDB-lite"/>
    </source>
</evidence>
<dbReference type="PROSITE" id="PS50041">
    <property type="entry name" value="C_TYPE_LECTIN_2"/>
    <property type="match status" value="1"/>
</dbReference>
<feature type="domain" description="C-type lectin" evidence="3">
    <location>
        <begin position="107"/>
        <end position="221"/>
    </location>
</feature>
<dbReference type="Proteomes" id="UP000007648">
    <property type="component" value="Unassembled WGS sequence"/>
</dbReference>
<keyword evidence="1" id="KW-0430">Lectin</keyword>
<sequence length="221" mass="24319">MKGISLDPAKSSFGPAPESQERGGGRAPSLSSGKPEGAPSPSRAALRTWGQGIRGSFCVLRLQRMLPLTFPELLFACLLLPGLVQGLEDPSDAPLARSSCPEGFSSFGSHCYGLIRYEETWSVAELLCQDYPSGHLVSLLSEAETRFVATMIAENGGSQKPIWIGLHDPQENRRWRWSSGGLFLFQSWDKGAPSQTNPNYCVILTQDSGEKEREKQQEFWQ</sequence>
<dbReference type="InterPro" id="IPR016186">
    <property type="entry name" value="C-type_lectin-like/link_sf"/>
</dbReference>
<evidence type="ECO:0000313" key="5">
    <source>
        <dbReference type="Proteomes" id="UP000007648"/>
    </source>
</evidence>
<dbReference type="InterPro" id="IPR050111">
    <property type="entry name" value="C-type_lectin/snaclec_domain"/>
</dbReference>
<evidence type="ECO:0000259" key="3">
    <source>
        <dbReference type="PROSITE" id="PS50041"/>
    </source>
</evidence>
<organism evidence="4 5">
    <name type="scientific">Sarcophilus harrisii</name>
    <name type="common">Tasmanian devil</name>
    <name type="synonym">Sarcophilus laniarius</name>
    <dbReference type="NCBI Taxonomy" id="9305"/>
    <lineage>
        <taxon>Eukaryota</taxon>
        <taxon>Metazoa</taxon>
        <taxon>Chordata</taxon>
        <taxon>Craniata</taxon>
        <taxon>Vertebrata</taxon>
        <taxon>Euteleostomi</taxon>
        <taxon>Mammalia</taxon>
        <taxon>Metatheria</taxon>
        <taxon>Dasyuromorphia</taxon>
        <taxon>Dasyuridae</taxon>
        <taxon>Sarcophilus</taxon>
    </lineage>
</organism>
<feature type="region of interest" description="Disordered" evidence="2">
    <location>
        <begin position="1"/>
        <end position="44"/>
    </location>
</feature>
<protein>
    <recommendedName>
        <fullName evidence="3">C-type lectin domain-containing protein</fullName>
    </recommendedName>
</protein>
<dbReference type="PANTHER" id="PTHR22803">
    <property type="entry name" value="MANNOSE, PHOSPHOLIPASE, LECTIN RECEPTOR RELATED"/>
    <property type="match status" value="1"/>
</dbReference>
<reference evidence="4" key="3">
    <citation type="submission" date="2025-09" db="UniProtKB">
        <authorList>
            <consortium name="Ensembl"/>
        </authorList>
    </citation>
    <scope>IDENTIFICATION</scope>
</reference>